<name>A0A517MWC0_9BACT</name>
<proteinExistence type="predicted"/>
<gene>
    <name evidence="2" type="ORF">HG15A2_24650</name>
</gene>
<dbReference type="InterPro" id="IPR009057">
    <property type="entry name" value="Homeodomain-like_sf"/>
</dbReference>
<reference evidence="2 3" key="1">
    <citation type="submission" date="2019-02" db="EMBL/GenBank/DDBJ databases">
        <title>Deep-cultivation of Planctomycetes and their phenomic and genomic characterization uncovers novel biology.</title>
        <authorList>
            <person name="Wiegand S."/>
            <person name="Jogler M."/>
            <person name="Boedeker C."/>
            <person name="Pinto D."/>
            <person name="Vollmers J."/>
            <person name="Rivas-Marin E."/>
            <person name="Kohn T."/>
            <person name="Peeters S.H."/>
            <person name="Heuer A."/>
            <person name="Rast P."/>
            <person name="Oberbeckmann S."/>
            <person name="Bunk B."/>
            <person name="Jeske O."/>
            <person name="Meyerdierks A."/>
            <person name="Storesund J.E."/>
            <person name="Kallscheuer N."/>
            <person name="Luecker S."/>
            <person name="Lage O.M."/>
            <person name="Pohl T."/>
            <person name="Merkel B.J."/>
            <person name="Hornburger P."/>
            <person name="Mueller R.-W."/>
            <person name="Bruemmer F."/>
            <person name="Labrenz M."/>
            <person name="Spormann A.M."/>
            <person name="Op den Camp H."/>
            <person name="Overmann J."/>
            <person name="Amann R."/>
            <person name="Jetten M.S.M."/>
            <person name="Mascher T."/>
            <person name="Medema M.H."/>
            <person name="Devos D.P."/>
            <person name="Kaster A.-K."/>
            <person name="Ovreas L."/>
            <person name="Rohde M."/>
            <person name="Galperin M.Y."/>
            <person name="Jogler C."/>
        </authorList>
    </citation>
    <scope>NUCLEOTIDE SEQUENCE [LARGE SCALE GENOMIC DNA]</scope>
    <source>
        <strain evidence="2 3">HG15A2</strain>
    </source>
</reference>
<accession>A0A517MWC0</accession>
<dbReference type="InterPro" id="IPR055247">
    <property type="entry name" value="InsJ-like_HTH"/>
</dbReference>
<dbReference type="SUPFAM" id="SSF46689">
    <property type="entry name" value="Homeodomain-like"/>
    <property type="match status" value="1"/>
</dbReference>
<protein>
    <recommendedName>
        <fullName evidence="1">Insertion element IS150 protein InsJ-like helix-turn-helix domain-containing protein</fullName>
    </recommendedName>
</protein>
<dbReference type="Pfam" id="PF13518">
    <property type="entry name" value="HTH_28"/>
    <property type="match status" value="1"/>
</dbReference>
<organism evidence="2 3">
    <name type="scientific">Adhaeretor mobilis</name>
    <dbReference type="NCBI Taxonomy" id="1930276"/>
    <lineage>
        <taxon>Bacteria</taxon>
        <taxon>Pseudomonadati</taxon>
        <taxon>Planctomycetota</taxon>
        <taxon>Planctomycetia</taxon>
        <taxon>Pirellulales</taxon>
        <taxon>Lacipirellulaceae</taxon>
        <taxon>Adhaeretor</taxon>
    </lineage>
</organism>
<dbReference type="Proteomes" id="UP000319852">
    <property type="component" value="Chromosome"/>
</dbReference>
<dbReference type="AlphaFoldDB" id="A0A517MWC0"/>
<dbReference type="KEGG" id="amob:HG15A2_24650"/>
<evidence type="ECO:0000313" key="3">
    <source>
        <dbReference type="Proteomes" id="UP000319852"/>
    </source>
</evidence>
<evidence type="ECO:0000313" key="2">
    <source>
        <dbReference type="EMBL" id="QDS99173.1"/>
    </source>
</evidence>
<evidence type="ECO:0000259" key="1">
    <source>
        <dbReference type="Pfam" id="PF13518"/>
    </source>
</evidence>
<feature type="domain" description="Insertion element IS150 protein InsJ-like helix-turn-helix" evidence="1">
    <location>
        <begin position="26"/>
        <end position="77"/>
    </location>
</feature>
<dbReference type="EMBL" id="CP036263">
    <property type="protein sequence ID" value="QDS99173.1"/>
    <property type="molecule type" value="Genomic_DNA"/>
</dbReference>
<dbReference type="OrthoDB" id="286470at2"/>
<sequence length="86" mass="9752">MEVEPHLSLAELKRLARFESDVKRSKRLQMVVLALEGYTAPVIARSLTSSRRVCHHWVQRYNAEGIANLRDKPGRGKPALLSSVEQ</sequence>
<keyword evidence="3" id="KW-1185">Reference proteome</keyword>
<dbReference type="RefSeq" id="WP_145060435.1">
    <property type="nucleotide sequence ID" value="NZ_CP036263.1"/>
</dbReference>